<gene>
    <name evidence="2" type="ORF">OF365_03010</name>
</gene>
<evidence type="ECO:0000313" key="2">
    <source>
        <dbReference type="EMBL" id="MCV3754335.1"/>
    </source>
</evidence>
<reference evidence="2 3" key="1">
    <citation type="journal article" date="2020" name="Int. J. Syst. Evol. Microbiol.">
        <title>Ureaplasma miroungigenitalium sp. nov. isolated from northern elephant seals (Mirounga angustirostris) and Ureaplasma zalophigenitalium sp. nov. isolated from California sea lions (Zalophus californianus).</title>
        <authorList>
            <person name="Volokhov D.V."/>
            <person name="Gulland F.M."/>
            <person name="Gao Y."/>
            <person name="Chizhikov V.E."/>
        </authorList>
    </citation>
    <scope>NUCLEOTIDE SEQUENCE [LARGE SCALE GENOMIC DNA]</scope>
    <source>
        <strain evidence="2 3">CSL7644-GEN</strain>
    </source>
</reference>
<protein>
    <recommendedName>
        <fullName evidence="4">DUF2382 domain-containing protein</fullName>
    </recommendedName>
</protein>
<organism evidence="2 3">
    <name type="scientific">Ureaplasma zalophigenitalium</name>
    <dbReference type="NCBI Taxonomy" id="907723"/>
    <lineage>
        <taxon>Bacteria</taxon>
        <taxon>Bacillati</taxon>
        <taxon>Mycoplasmatota</taxon>
        <taxon>Mycoplasmoidales</taxon>
        <taxon>Mycoplasmoidaceae</taxon>
        <taxon>Ureaplasma</taxon>
    </lineage>
</organism>
<evidence type="ECO:0008006" key="4">
    <source>
        <dbReference type="Google" id="ProtNLM"/>
    </source>
</evidence>
<dbReference type="EMBL" id="JAOXHJ010000008">
    <property type="protein sequence ID" value="MCV3754335.1"/>
    <property type="molecule type" value="Genomic_DNA"/>
</dbReference>
<proteinExistence type="predicted"/>
<accession>A0ABT3BQ13</accession>
<feature type="region of interest" description="Disordered" evidence="1">
    <location>
        <begin position="146"/>
        <end position="179"/>
    </location>
</feature>
<keyword evidence="3" id="KW-1185">Reference proteome</keyword>
<evidence type="ECO:0000313" key="3">
    <source>
        <dbReference type="Proteomes" id="UP001207252"/>
    </source>
</evidence>
<evidence type="ECO:0000256" key="1">
    <source>
        <dbReference type="SAM" id="MobiDB-lite"/>
    </source>
</evidence>
<comment type="caution">
    <text evidence="2">The sequence shown here is derived from an EMBL/GenBank/DDBJ whole genome shotgun (WGS) entry which is preliminary data.</text>
</comment>
<dbReference type="Proteomes" id="UP001207252">
    <property type="component" value="Unassembled WGS sequence"/>
</dbReference>
<feature type="compositionally biased region" description="Polar residues" evidence="1">
    <location>
        <begin position="161"/>
        <end position="173"/>
    </location>
</feature>
<dbReference type="RefSeq" id="WP_263818139.1">
    <property type="nucleotide sequence ID" value="NZ_JAOXHJ010000008.1"/>
</dbReference>
<feature type="compositionally biased region" description="Basic and acidic residues" evidence="1">
    <location>
        <begin position="201"/>
        <end position="243"/>
    </location>
</feature>
<name>A0ABT3BQ13_9BACT</name>
<feature type="region of interest" description="Disordered" evidence="1">
    <location>
        <begin position="201"/>
        <end position="250"/>
    </location>
</feature>
<sequence>MNTKNESKIKSPSDLRNLYNETNSIRNRLLKIEYCGCETDLSILEHQEHLLRESKSKDIFANHDSRYENFETNIITAEHQTLNIDLDVQTCTNDTKQVVIQQAEPIIKEVEKIVYVDRPVEVEKVVVKEVEKIVEKIVEVPKDSVATETPKTEATPVEPSTPKNKPKGNSQRTVKYRKLKNGGLSEAGLRILELLKETREDEVEANEKYEEELRRKEKKREERRLARLQKAKEKKEAEAKAAAEKQTQNN</sequence>